<dbReference type="Proteomes" id="UP000006237">
    <property type="component" value="Unassembled WGS sequence"/>
</dbReference>
<proteinExistence type="predicted"/>
<gene>
    <name evidence="1" type="ORF">HMPREF0293_1326</name>
</gene>
<dbReference type="EMBL" id="ACHF01000032">
    <property type="protein sequence ID" value="EEI63194.1"/>
    <property type="molecule type" value="Genomic_DNA"/>
</dbReference>
<evidence type="ECO:0000313" key="2">
    <source>
        <dbReference type="Proteomes" id="UP000006237"/>
    </source>
</evidence>
<name>A0ABM9XPU5_9CORY</name>
<evidence type="ECO:0000313" key="1">
    <source>
        <dbReference type="EMBL" id="EEI63194.1"/>
    </source>
</evidence>
<sequence>MPFPDVFLLNDRDEEPPLRPLFLPGVPSRRADGVTNIPSSFVEFLANRVAD</sequence>
<organism evidence="1 2">
    <name type="scientific">Corynebacterium glucuronolyticum ATCC 51866</name>
    <dbReference type="NCBI Taxonomy" id="548478"/>
    <lineage>
        <taxon>Bacteria</taxon>
        <taxon>Bacillati</taxon>
        <taxon>Actinomycetota</taxon>
        <taxon>Actinomycetes</taxon>
        <taxon>Mycobacteriales</taxon>
        <taxon>Corynebacteriaceae</taxon>
        <taxon>Corynebacterium</taxon>
    </lineage>
</organism>
<reference evidence="1 2" key="1">
    <citation type="submission" date="2009-01" db="EMBL/GenBank/DDBJ databases">
        <authorList>
            <person name="Qin X."/>
            <person name="Bachman B."/>
            <person name="Battles P."/>
            <person name="Bell A."/>
            <person name="Bess C."/>
            <person name="Bickham C."/>
            <person name="Chaboub L."/>
            <person name="Chen D."/>
            <person name="Coyle M."/>
            <person name="Deiros D.R."/>
            <person name="Dinh H."/>
            <person name="Forbes L."/>
            <person name="Fowler G."/>
            <person name="Francisco L."/>
            <person name="Fu Q."/>
            <person name="Gubbala S."/>
            <person name="Hale W."/>
            <person name="Han Y."/>
            <person name="Hemphill L."/>
            <person name="Highlander S.K."/>
            <person name="Hirani K."/>
            <person name="Hogues M."/>
            <person name="Jackson L."/>
            <person name="Jakkamsetti A."/>
            <person name="Javaid M."/>
            <person name="Jiang H."/>
            <person name="Korchina V."/>
            <person name="Kovar C."/>
            <person name="Lara F."/>
            <person name="Lee S."/>
            <person name="Mata R."/>
            <person name="Mathew T."/>
            <person name="Moen C."/>
            <person name="Morales K."/>
            <person name="Munidasa M."/>
            <person name="Nazareth L."/>
            <person name="Ngo R."/>
            <person name="Nguyen L."/>
            <person name="Okwuonu G."/>
            <person name="Ongeri F."/>
            <person name="Patil S."/>
            <person name="Petrosino J."/>
            <person name="Pham C."/>
            <person name="Pham P."/>
            <person name="Pu L.-L."/>
            <person name="Puazo M."/>
            <person name="Raj R."/>
            <person name="Reid J."/>
            <person name="Rouhana J."/>
            <person name="Saada N."/>
            <person name="Shang Y."/>
            <person name="Simmons D."/>
            <person name="Thornton R."/>
            <person name="Warren J."/>
            <person name="Weissenberger G."/>
            <person name="Zhang J."/>
            <person name="Zhang L."/>
            <person name="Zhou C."/>
            <person name="Zhu D."/>
            <person name="Muzny D."/>
            <person name="Worley K."/>
            <person name="Gibbs R."/>
        </authorList>
    </citation>
    <scope>NUCLEOTIDE SEQUENCE [LARGE SCALE GENOMIC DNA]</scope>
    <source>
        <strain evidence="1 2">ATCC 51866</strain>
    </source>
</reference>
<accession>A0ABM9XPU5</accession>
<protein>
    <submittedName>
        <fullName evidence="1">Uncharacterized protein</fullName>
    </submittedName>
</protein>
<keyword evidence="2" id="KW-1185">Reference proteome</keyword>
<comment type="caution">
    <text evidence="1">The sequence shown here is derived from an EMBL/GenBank/DDBJ whole genome shotgun (WGS) entry which is preliminary data.</text>
</comment>